<reference evidence="1 2" key="1">
    <citation type="journal article" date="2015" name="Genome Announc.">
        <title>Expanding the biotechnology potential of lactobacilli through comparative genomics of 213 strains and associated genera.</title>
        <authorList>
            <person name="Sun Z."/>
            <person name="Harris H.M."/>
            <person name="McCann A."/>
            <person name="Guo C."/>
            <person name="Argimon S."/>
            <person name="Zhang W."/>
            <person name="Yang X."/>
            <person name="Jeffery I.B."/>
            <person name="Cooney J.C."/>
            <person name="Kagawa T.F."/>
            <person name="Liu W."/>
            <person name="Song Y."/>
            <person name="Salvetti E."/>
            <person name="Wrobel A."/>
            <person name="Rasinkangas P."/>
            <person name="Parkhill J."/>
            <person name="Rea M.C."/>
            <person name="O'Sullivan O."/>
            <person name="Ritari J."/>
            <person name="Douillard F.P."/>
            <person name="Paul Ross R."/>
            <person name="Yang R."/>
            <person name="Briner A.E."/>
            <person name="Felis G.E."/>
            <person name="de Vos W.M."/>
            <person name="Barrangou R."/>
            <person name="Klaenhammer T.R."/>
            <person name="Caufield P.W."/>
            <person name="Cui Y."/>
            <person name="Zhang H."/>
            <person name="O'Toole P.W."/>
        </authorList>
    </citation>
    <scope>NUCLEOTIDE SEQUENCE [LARGE SCALE GENOMIC DNA]</scope>
    <source>
        <strain evidence="1 2">DSM 20605</strain>
    </source>
</reference>
<dbReference type="Proteomes" id="UP000051576">
    <property type="component" value="Unassembled WGS sequence"/>
</dbReference>
<dbReference type="EMBL" id="AYYX01000055">
    <property type="protein sequence ID" value="KRM86308.1"/>
    <property type="molecule type" value="Genomic_DNA"/>
</dbReference>
<accession>A0A0R2C8M9</accession>
<keyword evidence="2" id="KW-1185">Reference proteome</keyword>
<comment type="caution">
    <text evidence="1">The sequence shown here is derived from an EMBL/GenBank/DDBJ whole genome shotgun (WGS) entry which is preliminary data.</text>
</comment>
<gene>
    <name evidence="1" type="ORF">FD21_GL001687</name>
</gene>
<name>A0A0R2C8M9_9LACO</name>
<evidence type="ECO:0000313" key="2">
    <source>
        <dbReference type="Proteomes" id="UP000051576"/>
    </source>
</evidence>
<proteinExistence type="predicted"/>
<dbReference type="STRING" id="1133569.FD21_GL001687"/>
<protein>
    <submittedName>
        <fullName evidence="1">Uncharacterized protein</fullName>
    </submittedName>
</protein>
<dbReference type="AlphaFoldDB" id="A0A0R2C8M9"/>
<dbReference type="PATRIC" id="fig|1133569.4.peg.1832"/>
<sequence>MEGNWKMLIKAIISKWTMDKLKVKRERNLIPSELSILSSKDDSKYIKGVSSAGITNLRAKKFVEI</sequence>
<evidence type="ECO:0000313" key="1">
    <source>
        <dbReference type="EMBL" id="KRM86308.1"/>
    </source>
</evidence>
<organism evidence="1 2">
    <name type="scientific">Liquorilactobacillus vini DSM 20605</name>
    <dbReference type="NCBI Taxonomy" id="1133569"/>
    <lineage>
        <taxon>Bacteria</taxon>
        <taxon>Bacillati</taxon>
        <taxon>Bacillota</taxon>
        <taxon>Bacilli</taxon>
        <taxon>Lactobacillales</taxon>
        <taxon>Lactobacillaceae</taxon>
        <taxon>Liquorilactobacillus</taxon>
    </lineage>
</organism>